<evidence type="ECO:0000259" key="9">
    <source>
        <dbReference type="Pfam" id="PF12705"/>
    </source>
</evidence>
<evidence type="ECO:0000256" key="7">
    <source>
        <dbReference type="ARBA" id="ARBA00023204"/>
    </source>
</evidence>
<evidence type="ECO:0000256" key="4">
    <source>
        <dbReference type="ARBA" id="ARBA00022806"/>
    </source>
</evidence>
<evidence type="ECO:0000256" key="1">
    <source>
        <dbReference type="ARBA" id="ARBA00022741"/>
    </source>
</evidence>
<evidence type="ECO:0000256" key="8">
    <source>
        <dbReference type="SAM" id="MobiDB-lite"/>
    </source>
</evidence>
<keyword evidence="4" id="KW-0347">Helicase</keyword>
<evidence type="ECO:0000256" key="3">
    <source>
        <dbReference type="ARBA" id="ARBA00022801"/>
    </source>
</evidence>
<dbReference type="RefSeq" id="WP_378141805.1">
    <property type="nucleotide sequence ID" value="NZ_JBHSEF010000023.1"/>
</dbReference>
<evidence type="ECO:0000256" key="5">
    <source>
        <dbReference type="ARBA" id="ARBA00022840"/>
    </source>
</evidence>
<feature type="domain" description="PD-(D/E)XK endonuclease-like" evidence="9">
    <location>
        <begin position="2"/>
        <end position="234"/>
    </location>
</feature>
<feature type="compositionally biased region" description="Basic and acidic residues" evidence="8">
    <location>
        <begin position="492"/>
        <end position="510"/>
    </location>
</feature>
<dbReference type="Proteomes" id="UP001595733">
    <property type="component" value="Unassembled WGS sequence"/>
</dbReference>
<keyword evidence="5" id="KW-0067">ATP-binding</keyword>
<dbReference type="EMBL" id="JBHSEF010000023">
    <property type="protein sequence ID" value="MFC4355335.1"/>
    <property type="molecule type" value="Genomic_DNA"/>
</dbReference>
<accession>A0ABV8UWJ4</accession>
<keyword evidence="1" id="KW-0547">Nucleotide-binding</keyword>
<feature type="compositionally biased region" description="Basic and acidic residues" evidence="8">
    <location>
        <begin position="569"/>
        <end position="582"/>
    </location>
</feature>
<dbReference type="Pfam" id="PF12705">
    <property type="entry name" value="PDDEXK_1"/>
    <property type="match status" value="1"/>
</dbReference>
<reference evidence="11" key="1">
    <citation type="journal article" date="2019" name="Int. J. Syst. Evol. Microbiol.">
        <title>The Global Catalogue of Microorganisms (GCM) 10K type strain sequencing project: providing services to taxonomists for standard genome sequencing and annotation.</title>
        <authorList>
            <consortium name="The Broad Institute Genomics Platform"/>
            <consortium name="The Broad Institute Genome Sequencing Center for Infectious Disease"/>
            <person name="Wu L."/>
            <person name="Ma J."/>
        </authorList>
    </citation>
    <scope>NUCLEOTIDE SEQUENCE [LARGE SCALE GENOMIC DNA]</scope>
    <source>
        <strain evidence="11">CCUG 50353</strain>
    </source>
</reference>
<gene>
    <name evidence="10" type="ORF">ACFO0S_09775</name>
</gene>
<comment type="caution">
    <text evidence="10">The sequence shown here is derived from an EMBL/GenBank/DDBJ whole genome shotgun (WGS) entry which is preliminary data.</text>
</comment>
<evidence type="ECO:0000256" key="6">
    <source>
        <dbReference type="ARBA" id="ARBA00023125"/>
    </source>
</evidence>
<keyword evidence="3" id="KW-0378">Hydrolase</keyword>
<dbReference type="InterPro" id="IPR011604">
    <property type="entry name" value="PDDEXK-like_dom_sf"/>
</dbReference>
<keyword evidence="6" id="KW-0238">DNA-binding</keyword>
<keyword evidence="7" id="KW-0234">DNA repair</keyword>
<name>A0ABV8UWJ4_9BACL</name>
<evidence type="ECO:0000313" key="10">
    <source>
        <dbReference type="EMBL" id="MFC4355335.1"/>
    </source>
</evidence>
<dbReference type="Pfam" id="PF13479">
    <property type="entry name" value="AAA_24"/>
    <property type="match status" value="1"/>
</dbReference>
<evidence type="ECO:0000313" key="11">
    <source>
        <dbReference type="Proteomes" id="UP001595733"/>
    </source>
</evidence>
<organism evidence="10 11">
    <name type="scientific">Chryseomicrobium palamuruense</name>
    <dbReference type="NCBI Taxonomy" id="682973"/>
    <lineage>
        <taxon>Bacteria</taxon>
        <taxon>Bacillati</taxon>
        <taxon>Bacillota</taxon>
        <taxon>Bacilli</taxon>
        <taxon>Bacillales</taxon>
        <taxon>Caryophanaceae</taxon>
        <taxon>Chryseomicrobium</taxon>
    </lineage>
</organism>
<dbReference type="Gene3D" id="3.90.320.10">
    <property type="match status" value="1"/>
</dbReference>
<dbReference type="InterPro" id="IPR038726">
    <property type="entry name" value="PDDEXK_AddAB-type"/>
</dbReference>
<feature type="compositionally biased region" description="Acidic residues" evidence="8">
    <location>
        <begin position="511"/>
        <end position="544"/>
    </location>
</feature>
<evidence type="ECO:0000256" key="2">
    <source>
        <dbReference type="ARBA" id="ARBA00022763"/>
    </source>
</evidence>
<protein>
    <submittedName>
        <fullName evidence="10">AAA family ATPase</fullName>
    </submittedName>
</protein>
<sequence length="582" mass="68059">MQVSHSRIELFEKCAYRYQLRYRDKILTLPPDNADHALILGLAIHTGIEKGLQQAIDDYLMSYPIVTDLHVHEVMKMEHLIPKAIDMLPNGQHEVHIRTTHFQGFIDLICKNPDGTYDMYDFKYSNNVSNYRKSAQLHLYKYFWEKMTGKTIRNMYFLFIPKVQIRQKKSEDLLGFRKRLQQELNKVEPKLVEIEFDYDKVIEFMLKTKTVIEAKEFPKNESHLCNWCEYQDYCLKGNDYMILPKNERRNIEKIEKKVVWLYGSPFSGKTTFANEFPDPLMLNTDGNVKFVDAPFVAIKDQLKVEGRLSKRTLAWQTFKDVIAELEKKDNDFKTIIVDLLEDTYEHCRLYMYDQMGISHESDDSFRAWDKVRTEFLSTLKKLMNLDYENIILISHEDTSKDITKKGGDKITAIKPNLQEKTANKVAGMVDIVARVIADGEVRTLSFKTNEVVFGGGRLTAETTQIGLDYEEFLKVYEEANKAAVAKLKGGKVKKEETEQKPSRRSKKDEPIEQVEPLEEVDAPDTEPIVEPEIEPEAEPVEEVQEEKPKTRQRRQRKTEDAAEPEQQEEEKPKTRTRRKRDE</sequence>
<feature type="region of interest" description="Disordered" evidence="8">
    <location>
        <begin position="487"/>
        <end position="582"/>
    </location>
</feature>
<proteinExistence type="predicted"/>
<keyword evidence="2" id="KW-0227">DNA damage</keyword>
<keyword evidence="11" id="KW-1185">Reference proteome</keyword>